<organism evidence="2 3">
    <name type="scientific">Chromobacterium sinusclupearum</name>
    <dbReference type="NCBI Taxonomy" id="2077146"/>
    <lineage>
        <taxon>Bacteria</taxon>
        <taxon>Pseudomonadati</taxon>
        <taxon>Pseudomonadota</taxon>
        <taxon>Betaproteobacteria</taxon>
        <taxon>Neisseriales</taxon>
        <taxon>Chromobacteriaceae</taxon>
        <taxon>Chromobacterium</taxon>
    </lineage>
</organism>
<dbReference type="Proteomes" id="UP000236416">
    <property type="component" value="Unassembled WGS sequence"/>
</dbReference>
<feature type="signal peptide" evidence="1">
    <location>
        <begin position="1"/>
        <end position="20"/>
    </location>
</feature>
<proteinExistence type="predicted"/>
<name>A0A2K4MRH9_9NEIS</name>
<dbReference type="EMBL" id="PPTF01000019">
    <property type="protein sequence ID" value="POA99700.1"/>
    <property type="molecule type" value="Genomic_DNA"/>
</dbReference>
<evidence type="ECO:0008006" key="4">
    <source>
        <dbReference type="Google" id="ProtNLM"/>
    </source>
</evidence>
<evidence type="ECO:0000313" key="3">
    <source>
        <dbReference type="Proteomes" id="UP000236416"/>
    </source>
</evidence>
<evidence type="ECO:0000256" key="1">
    <source>
        <dbReference type="SAM" id="SignalP"/>
    </source>
</evidence>
<dbReference type="AlphaFoldDB" id="A0A2K4MRH9"/>
<protein>
    <recommendedName>
        <fullName evidence="4">Lipoprotein</fullName>
    </recommendedName>
</protein>
<keyword evidence="3" id="KW-1185">Reference proteome</keyword>
<evidence type="ECO:0000313" key="2">
    <source>
        <dbReference type="EMBL" id="POA99700.1"/>
    </source>
</evidence>
<keyword evidence="1" id="KW-0732">Signal</keyword>
<sequence length="137" mass="16062">MLVATALASCALAATLPARADVGVSVHIGEPSFYGQLDIGGAPAPQLVYPQPVIVQPVPVAAPPIYLRVQPEHMRHWDRYCRQYHACNHRVYFVRDEWYRQVYVPHYHTRYSMPPHDHHEYHEAWHGDHDRRDWYQR</sequence>
<gene>
    <name evidence="2" type="ORF">C2134_05565</name>
</gene>
<accession>A0A2K4MRH9</accession>
<comment type="caution">
    <text evidence="2">The sequence shown here is derived from an EMBL/GenBank/DDBJ whole genome shotgun (WGS) entry which is preliminary data.</text>
</comment>
<reference evidence="2 3" key="1">
    <citation type="submission" date="2018-01" db="EMBL/GenBank/DDBJ databases">
        <title>Genomic Sequence of Chromobacterium MWU13-2610 from wild cranberry bogs within the Cape Cod National Seashore.</title>
        <authorList>
            <person name="O'Hara-Hanley K."/>
            <person name="Soby S."/>
            <person name="Harrison A."/>
        </authorList>
    </citation>
    <scope>NUCLEOTIDE SEQUENCE [LARGE SCALE GENOMIC DNA]</scope>
    <source>
        <strain evidence="2 3">MWU13-2610</strain>
    </source>
</reference>
<feature type="chain" id="PRO_5014391300" description="Lipoprotein" evidence="1">
    <location>
        <begin position="21"/>
        <end position="137"/>
    </location>
</feature>